<keyword evidence="2" id="KW-1185">Reference proteome</keyword>
<name>A0ABQ1Q269_9GAMM</name>
<gene>
    <name evidence="1" type="ORF">GCM10007418_30620</name>
</gene>
<protein>
    <recommendedName>
        <fullName evidence="3">STAS domain-containing protein</fullName>
    </recommendedName>
</protein>
<dbReference type="EMBL" id="BMFF01000007">
    <property type="protein sequence ID" value="GGD09441.1"/>
    <property type="molecule type" value="Genomic_DNA"/>
</dbReference>
<comment type="caution">
    <text evidence="1">The sequence shown here is derived from an EMBL/GenBank/DDBJ whole genome shotgun (WGS) entry which is preliminary data.</text>
</comment>
<accession>A0ABQ1Q269</accession>
<evidence type="ECO:0008006" key="3">
    <source>
        <dbReference type="Google" id="ProtNLM"/>
    </source>
</evidence>
<reference evidence="2" key="1">
    <citation type="journal article" date="2019" name="Int. J. Syst. Evol. Microbiol.">
        <title>The Global Catalogue of Microorganisms (GCM) 10K type strain sequencing project: providing services to taxonomists for standard genome sequencing and annotation.</title>
        <authorList>
            <consortium name="The Broad Institute Genomics Platform"/>
            <consortium name="The Broad Institute Genome Sequencing Center for Infectious Disease"/>
            <person name="Wu L."/>
            <person name="Ma J."/>
        </authorList>
    </citation>
    <scope>NUCLEOTIDE SEQUENCE [LARGE SCALE GENOMIC DNA]</scope>
    <source>
        <strain evidence="2">CGMCC 1.12482</strain>
    </source>
</reference>
<proteinExistence type="predicted"/>
<sequence>MNSAWTTSRGDNWWYEGASIRASAGASANIVSIGDVAATKDHFTEADLHQFLCDSVERFSGSSLMVNLNSPDVELALRSLKARGLISYEIVASTYSKDAKLLSVAPILEQVKDAVKAPAEKKWFFW</sequence>
<evidence type="ECO:0000313" key="2">
    <source>
        <dbReference type="Proteomes" id="UP000638188"/>
    </source>
</evidence>
<dbReference type="Proteomes" id="UP000638188">
    <property type="component" value="Unassembled WGS sequence"/>
</dbReference>
<organism evidence="1 2">
    <name type="scientific">Halopseudomonas salina</name>
    <dbReference type="NCBI Taxonomy" id="1323744"/>
    <lineage>
        <taxon>Bacteria</taxon>
        <taxon>Pseudomonadati</taxon>
        <taxon>Pseudomonadota</taxon>
        <taxon>Gammaproteobacteria</taxon>
        <taxon>Pseudomonadales</taxon>
        <taxon>Pseudomonadaceae</taxon>
        <taxon>Halopseudomonas</taxon>
    </lineage>
</organism>
<evidence type="ECO:0000313" key="1">
    <source>
        <dbReference type="EMBL" id="GGD09441.1"/>
    </source>
</evidence>